<evidence type="ECO:0008006" key="3">
    <source>
        <dbReference type="Google" id="ProtNLM"/>
    </source>
</evidence>
<dbReference type="AlphaFoldDB" id="A0A0F8Z9R6"/>
<reference evidence="2" key="1">
    <citation type="journal article" date="2015" name="Nature">
        <title>Complex archaea that bridge the gap between prokaryotes and eukaryotes.</title>
        <authorList>
            <person name="Spang A."/>
            <person name="Saw J.H."/>
            <person name="Jorgensen S.L."/>
            <person name="Zaremba-Niedzwiedzka K."/>
            <person name="Martijn J."/>
            <person name="Lind A.E."/>
            <person name="van Eijk R."/>
            <person name="Schleper C."/>
            <person name="Guy L."/>
            <person name="Ettema T.J."/>
        </authorList>
    </citation>
    <scope>NUCLEOTIDE SEQUENCE</scope>
</reference>
<sequence>MDFLILALATFRISSLAAGEEGPFGLFDWLRSLIGVKRDDAGKAYGTNNFTRGLTCLWCNSVWIGLLFMVGYAWQKEMTVLASYPFALSSVVMIIERWTHG</sequence>
<keyword evidence="1" id="KW-0812">Transmembrane</keyword>
<evidence type="ECO:0000313" key="2">
    <source>
        <dbReference type="EMBL" id="KKK90537.1"/>
    </source>
</evidence>
<evidence type="ECO:0000256" key="1">
    <source>
        <dbReference type="SAM" id="Phobius"/>
    </source>
</evidence>
<name>A0A0F8Z9R6_9ZZZZ</name>
<feature type="transmembrane region" description="Helical" evidence="1">
    <location>
        <begin position="50"/>
        <end position="74"/>
    </location>
</feature>
<proteinExistence type="predicted"/>
<dbReference type="InterPro" id="IPR010773">
    <property type="entry name" value="Mycophage_PG1_Gp7"/>
</dbReference>
<gene>
    <name evidence="2" type="ORF">LCGC14_2722010</name>
</gene>
<accession>A0A0F8Z9R6</accession>
<dbReference type="Pfam" id="PF07098">
    <property type="entry name" value="DUF1360"/>
    <property type="match status" value="1"/>
</dbReference>
<keyword evidence="1" id="KW-1133">Transmembrane helix</keyword>
<comment type="caution">
    <text evidence="2">The sequence shown here is derived from an EMBL/GenBank/DDBJ whole genome shotgun (WGS) entry which is preliminary data.</text>
</comment>
<organism evidence="2">
    <name type="scientific">marine sediment metagenome</name>
    <dbReference type="NCBI Taxonomy" id="412755"/>
    <lineage>
        <taxon>unclassified sequences</taxon>
        <taxon>metagenomes</taxon>
        <taxon>ecological metagenomes</taxon>
    </lineage>
</organism>
<keyword evidence="1" id="KW-0472">Membrane</keyword>
<protein>
    <recommendedName>
        <fullName evidence="3">DUF1360 domain-containing protein</fullName>
    </recommendedName>
</protein>
<dbReference type="EMBL" id="LAZR01049054">
    <property type="protein sequence ID" value="KKK90537.1"/>
    <property type="molecule type" value="Genomic_DNA"/>
</dbReference>